<dbReference type="InterPro" id="IPR051681">
    <property type="entry name" value="Ser/Thr_Kinases-Pseudokinases"/>
</dbReference>
<evidence type="ECO:0000256" key="2">
    <source>
        <dbReference type="ARBA" id="ARBA00022679"/>
    </source>
</evidence>
<dbReference type="Pfam" id="PF07714">
    <property type="entry name" value="PK_Tyr_Ser-Thr"/>
    <property type="match status" value="1"/>
</dbReference>
<keyword evidence="2" id="KW-0808">Transferase</keyword>
<evidence type="ECO:0000313" key="9">
    <source>
        <dbReference type="Proteomes" id="UP000887540"/>
    </source>
</evidence>
<dbReference type="InterPro" id="IPR017441">
    <property type="entry name" value="Protein_kinase_ATP_BS"/>
</dbReference>
<dbReference type="InterPro" id="IPR008271">
    <property type="entry name" value="Ser/Thr_kinase_AS"/>
</dbReference>
<dbReference type="InterPro" id="IPR001245">
    <property type="entry name" value="Ser-Thr/Tyr_kinase_cat_dom"/>
</dbReference>
<dbReference type="PROSITE" id="PS00107">
    <property type="entry name" value="PROTEIN_KINASE_ATP"/>
    <property type="match status" value="1"/>
</dbReference>
<evidence type="ECO:0000313" key="10">
    <source>
        <dbReference type="WBParaSite" id="ACRNAN_scaffold8864.g20356.t3"/>
    </source>
</evidence>
<dbReference type="PANTHER" id="PTHR44329">
    <property type="entry name" value="SERINE/THREONINE-PROTEIN KINASE TNNI3K-RELATED"/>
    <property type="match status" value="1"/>
</dbReference>
<evidence type="ECO:0000256" key="5">
    <source>
        <dbReference type="ARBA" id="ARBA00022840"/>
    </source>
</evidence>
<evidence type="ECO:0000256" key="1">
    <source>
        <dbReference type="ARBA" id="ARBA00022527"/>
    </source>
</evidence>
<dbReference type="PANTHER" id="PTHR44329:SF288">
    <property type="entry name" value="MITOGEN-ACTIVATED PROTEIN KINASE KINASE KINASE 20"/>
    <property type="match status" value="1"/>
</dbReference>
<evidence type="ECO:0000259" key="8">
    <source>
        <dbReference type="PROSITE" id="PS50011"/>
    </source>
</evidence>
<feature type="domain" description="Protein kinase" evidence="8">
    <location>
        <begin position="55"/>
        <end position="325"/>
    </location>
</feature>
<keyword evidence="3 6" id="KW-0547">Nucleotide-binding</keyword>
<dbReference type="GO" id="GO:0006950">
    <property type="term" value="P:response to stress"/>
    <property type="evidence" value="ECO:0007669"/>
    <property type="project" value="UniProtKB-ARBA"/>
</dbReference>
<evidence type="ECO:0000256" key="4">
    <source>
        <dbReference type="ARBA" id="ARBA00022777"/>
    </source>
</evidence>
<dbReference type="GO" id="GO:0005524">
    <property type="term" value="F:ATP binding"/>
    <property type="evidence" value="ECO:0007669"/>
    <property type="project" value="UniProtKB-UniRule"/>
</dbReference>
<keyword evidence="1 7" id="KW-0723">Serine/threonine-protein kinase</keyword>
<comment type="similarity">
    <text evidence="7">Belongs to the protein kinase superfamily.</text>
</comment>
<dbReference type="PROSITE" id="PS00108">
    <property type="entry name" value="PROTEIN_KINASE_ST"/>
    <property type="match status" value="1"/>
</dbReference>
<organism evidence="9 10">
    <name type="scientific">Acrobeloides nanus</name>
    <dbReference type="NCBI Taxonomy" id="290746"/>
    <lineage>
        <taxon>Eukaryota</taxon>
        <taxon>Metazoa</taxon>
        <taxon>Ecdysozoa</taxon>
        <taxon>Nematoda</taxon>
        <taxon>Chromadorea</taxon>
        <taxon>Rhabditida</taxon>
        <taxon>Tylenchina</taxon>
        <taxon>Cephalobomorpha</taxon>
        <taxon>Cephaloboidea</taxon>
        <taxon>Cephalobidae</taxon>
        <taxon>Acrobeloides</taxon>
    </lineage>
</organism>
<keyword evidence="9" id="KW-1185">Reference proteome</keyword>
<protein>
    <submittedName>
        <fullName evidence="10">Protein kinase domain-containing protein</fullName>
    </submittedName>
</protein>
<sequence length="325" mass="37213">MFWQGRKQPENIGFSNSKAPRKFDHLTNLTWGPAPTRNSNLQPREIFPLNENAKINKVSRIGDGANGIVYRAYIVVDKKIKNVIEPLRIAIALKRPKNADDSGEAFKKEASILKSLNHSHIMWCGDYVDQDGIRGIVMERCEGGSLTNLIEQISEINLHIQVKFIAKWSIQIADAIQYLHNKNILHRDIKTQNVMLVERPCICQKRAFLLKECLKLFMAQSNGWLQNMFKHYSQIKPPIFGHMGEYDMDKWGLFLYIGLGYASITIPTDCPKEFQEILKACWDLDPNARATIDVILEMLKCVLKSKSAKKVHKFCVPQSDIKESN</sequence>
<dbReference type="Proteomes" id="UP000887540">
    <property type="component" value="Unplaced"/>
</dbReference>
<evidence type="ECO:0000256" key="3">
    <source>
        <dbReference type="ARBA" id="ARBA00022741"/>
    </source>
</evidence>
<reference evidence="10" key="1">
    <citation type="submission" date="2022-11" db="UniProtKB">
        <authorList>
            <consortium name="WormBaseParasite"/>
        </authorList>
    </citation>
    <scope>IDENTIFICATION</scope>
</reference>
<dbReference type="PROSITE" id="PS50011">
    <property type="entry name" value="PROTEIN_KINASE_DOM"/>
    <property type="match status" value="1"/>
</dbReference>
<keyword evidence="5 6" id="KW-0067">ATP-binding</keyword>
<dbReference type="SMART" id="SM00220">
    <property type="entry name" value="S_TKc"/>
    <property type="match status" value="1"/>
</dbReference>
<keyword evidence="4" id="KW-0418">Kinase</keyword>
<dbReference type="InterPro" id="IPR011009">
    <property type="entry name" value="Kinase-like_dom_sf"/>
</dbReference>
<dbReference type="Gene3D" id="1.10.510.10">
    <property type="entry name" value="Transferase(Phosphotransferase) domain 1"/>
    <property type="match status" value="2"/>
</dbReference>
<dbReference type="CDD" id="cd00180">
    <property type="entry name" value="PKc"/>
    <property type="match status" value="1"/>
</dbReference>
<dbReference type="AlphaFoldDB" id="A0A914EJJ8"/>
<feature type="binding site" evidence="6">
    <location>
        <position position="94"/>
    </location>
    <ligand>
        <name>ATP</name>
        <dbReference type="ChEBI" id="CHEBI:30616"/>
    </ligand>
</feature>
<dbReference type="GO" id="GO:0004674">
    <property type="term" value="F:protein serine/threonine kinase activity"/>
    <property type="evidence" value="ECO:0007669"/>
    <property type="project" value="UniProtKB-KW"/>
</dbReference>
<dbReference type="InterPro" id="IPR000719">
    <property type="entry name" value="Prot_kinase_dom"/>
</dbReference>
<evidence type="ECO:0000256" key="6">
    <source>
        <dbReference type="PROSITE-ProRule" id="PRU10141"/>
    </source>
</evidence>
<dbReference type="WBParaSite" id="ACRNAN_scaffold8864.g20356.t3">
    <property type="protein sequence ID" value="ACRNAN_scaffold8864.g20356.t3"/>
    <property type="gene ID" value="ACRNAN_scaffold8864.g20356"/>
</dbReference>
<accession>A0A914EJJ8</accession>
<dbReference type="SUPFAM" id="SSF56112">
    <property type="entry name" value="Protein kinase-like (PK-like)"/>
    <property type="match status" value="1"/>
</dbReference>
<proteinExistence type="inferred from homology"/>
<evidence type="ECO:0000256" key="7">
    <source>
        <dbReference type="RuleBase" id="RU000304"/>
    </source>
</evidence>
<name>A0A914EJJ8_9BILA</name>